<evidence type="ECO:0008006" key="4">
    <source>
        <dbReference type="Google" id="ProtNLM"/>
    </source>
</evidence>
<comment type="caution">
    <text evidence="2">The sequence shown here is derived from an EMBL/GenBank/DDBJ whole genome shotgun (WGS) entry which is preliminary data.</text>
</comment>
<gene>
    <name evidence="2" type="ORF">DIE28_00650</name>
</gene>
<keyword evidence="1" id="KW-0812">Transmembrane</keyword>
<keyword evidence="1" id="KW-0472">Membrane</keyword>
<dbReference type="InterPro" id="IPR020308">
    <property type="entry name" value="Uncharacterised_Ynq1"/>
</dbReference>
<name>A0A3D8PFI0_9RHOB</name>
<dbReference type="Proteomes" id="UP000256679">
    <property type="component" value="Unassembled WGS sequence"/>
</dbReference>
<evidence type="ECO:0000313" key="2">
    <source>
        <dbReference type="EMBL" id="RDW14823.1"/>
    </source>
</evidence>
<proteinExistence type="predicted"/>
<organism evidence="2 3">
    <name type="scientific">Paracoccus thiocyanatus</name>
    <dbReference type="NCBI Taxonomy" id="34006"/>
    <lineage>
        <taxon>Bacteria</taxon>
        <taxon>Pseudomonadati</taxon>
        <taxon>Pseudomonadota</taxon>
        <taxon>Alphaproteobacteria</taxon>
        <taxon>Rhodobacterales</taxon>
        <taxon>Paracoccaceae</taxon>
        <taxon>Paracoccus</taxon>
    </lineage>
</organism>
<dbReference type="Pfam" id="PF17272">
    <property type="entry name" value="DUF5337"/>
    <property type="match status" value="1"/>
</dbReference>
<feature type="transmembrane region" description="Helical" evidence="1">
    <location>
        <begin position="55"/>
        <end position="76"/>
    </location>
</feature>
<reference evidence="2 3" key="1">
    <citation type="submission" date="2018-05" db="EMBL/GenBank/DDBJ databases">
        <title>Whole genome sequencing of Paracoccus thiocyanatus SST.</title>
        <authorList>
            <person name="Ghosh W."/>
            <person name="Rameez M.J."/>
            <person name="Roy C."/>
        </authorList>
    </citation>
    <scope>NUCLEOTIDE SEQUENCE [LARGE SCALE GENOMIC DNA]</scope>
    <source>
        <strain evidence="2 3">SST</strain>
    </source>
</reference>
<dbReference type="AlphaFoldDB" id="A0A3D8PFI0"/>
<sequence length="87" mass="9483">MARPPRHGAPQTGRTGAADARQMRLVAVVIALTMALWLGVQWLGGQQGWPAKYAFLADLAAIGALVWSLLVTFRIWRRRNASTQGQG</sequence>
<evidence type="ECO:0000313" key="3">
    <source>
        <dbReference type="Proteomes" id="UP000256679"/>
    </source>
</evidence>
<keyword evidence="3" id="KW-1185">Reference proteome</keyword>
<accession>A0A3D8PFI0</accession>
<evidence type="ECO:0000256" key="1">
    <source>
        <dbReference type="SAM" id="Phobius"/>
    </source>
</evidence>
<dbReference type="RefSeq" id="WP_115754208.1">
    <property type="nucleotide sequence ID" value="NZ_QFCQ01000002.1"/>
</dbReference>
<keyword evidence="1" id="KW-1133">Transmembrane helix</keyword>
<dbReference type="EMBL" id="QFCQ01000002">
    <property type="protein sequence ID" value="RDW14823.1"/>
    <property type="molecule type" value="Genomic_DNA"/>
</dbReference>
<protein>
    <recommendedName>
        <fullName evidence="4">DUF5337 domain-containing protein</fullName>
    </recommendedName>
</protein>
<feature type="transmembrane region" description="Helical" evidence="1">
    <location>
        <begin position="25"/>
        <end position="43"/>
    </location>
</feature>